<dbReference type="EMBL" id="BGZK01000850">
    <property type="protein sequence ID" value="GBP62813.1"/>
    <property type="molecule type" value="Genomic_DNA"/>
</dbReference>
<comment type="caution">
    <text evidence="2">The sequence shown here is derived from an EMBL/GenBank/DDBJ whole genome shotgun (WGS) entry which is preliminary data.</text>
</comment>
<sequence length="118" mass="12785">MFSVRPKSVEDDSVKLSLVAGSCGLPVNVDTRHTINNAVDRGSGKLNEDGRRRQTNAAGRRDGRAPRRRPAPGAGRRSTPASDLLRGSCEHARELPQVLGICACLAQIARLAEMKKQR</sequence>
<proteinExistence type="predicted"/>
<protein>
    <submittedName>
        <fullName evidence="2">Uncharacterized protein</fullName>
    </submittedName>
</protein>
<reference evidence="2 3" key="1">
    <citation type="journal article" date="2019" name="Commun. Biol.">
        <title>The bagworm genome reveals a unique fibroin gene that provides high tensile strength.</title>
        <authorList>
            <person name="Kono N."/>
            <person name="Nakamura H."/>
            <person name="Ohtoshi R."/>
            <person name="Tomita M."/>
            <person name="Numata K."/>
            <person name="Arakawa K."/>
        </authorList>
    </citation>
    <scope>NUCLEOTIDE SEQUENCE [LARGE SCALE GENOMIC DNA]</scope>
</reference>
<evidence type="ECO:0000313" key="3">
    <source>
        <dbReference type="Proteomes" id="UP000299102"/>
    </source>
</evidence>
<accession>A0A4C1XI16</accession>
<feature type="region of interest" description="Disordered" evidence="1">
    <location>
        <begin position="36"/>
        <end position="85"/>
    </location>
</feature>
<name>A0A4C1XI16_EUMVA</name>
<evidence type="ECO:0000313" key="2">
    <source>
        <dbReference type="EMBL" id="GBP62813.1"/>
    </source>
</evidence>
<keyword evidence="3" id="KW-1185">Reference proteome</keyword>
<dbReference type="AlphaFoldDB" id="A0A4C1XI16"/>
<dbReference type="Proteomes" id="UP000299102">
    <property type="component" value="Unassembled WGS sequence"/>
</dbReference>
<feature type="compositionally biased region" description="Basic and acidic residues" evidence="1">
    <location>
        <begin position="42"/>
        <end position="52"/>
    </location>
</feature>
<gene>
    <name evidence="2" type="ORF">EVAR_50642_1</name>
</gene>
<organism evidence="2 3">
    <name type="scientific">Eumeta variegata</name>
    <name type="common">Bagworm moth</name>
    <name type="synonym">Eumeta japonica</name>
    <dbReference type="NCBI Taxonomy" id="151549"/>
    <lineage>
        <taxon>Eukaryota</taxon>
        <taxon>Metazoa</taxon>
        <taxon>Ecdysozoa</taxon>
        <taxon>Arthropoda</taxon>
        <taxon>Hexapoda</taxon>
        <taxon>Insecta</taxon>
        <taxon>Pterygota</taxon>
        <taxon>Neoptera</taxon>
        <taxon>Endopterygota</taxon>
        <taxon>Lepidoptera</taxon>
        <taxon>Glossata</taxon>
        <taxon>Ditrysia</taxon>
        <taxon>Tineoidea</taxon>
        <taxon>Psychidae</taxon>
        <taxon>Oiketicinae</taxon>
        <taxon>Eumeta</taxon>
    </lineage>
</organism>
<evidence type="ECO:0000256" key="1">
    <source>
        <dbReference type="SAM" id="MobiDB-lite"/>
    </source>
</evidence>